<name>A0ABW0NJH8_9MICO</name>
<protein>
    <submittedName>
        <fullName evidence="2">ABC transporter substrate-binding protein</fullName>
    </submittedName>
</protein>
<reference evidence="3" key="1">
    <citation type="journal article" date="2019" name="Int. J. Syst. Evol. Microbiol.">
        <title>The Global Catalogue of Microorganisms (GCM) 10K type strain sequencing project: providing services to taxonomists for standard genome sequencing and annotation.</title>
        <authorList>
            <consortium name="The Broad Institute Genomics Platform"/>
            <consortium name="The Broad Institute Genome Sequencing Center for Infectious Disease"/>
            <person name="Wu L."/>
            <person name="Ma J."/>
        </authorList>
    </citation>
    <scope>NUCLEOTIDE SEQUENCE [LARGE SCALE GENOMIC DNA]</scope>
    <source>
        <strain evidence="3">CGMCC 4.6997</strain>
    </source>
</reference>
<dbReference type="RefSeq" id="WP_386738352.1">
    <property type="nucleotide sequence ID" value="NZ_JBHSMG010000001.1"/>
</dbReference>
<proteinExistence type="predicted"/>
<feature type="signal peptide" evidence="1">
    <location>
        <begin position="1"/>
        <end position="20"/>
    </location>
</feature>
<keyword evidence="1" id="KW-0732">Signal</keyword>
<dbReference type="InterPro" id="IPR050490">
    <property type="entry name" value="Bact_solute-bd_prot1"/>
</dbReference>
<evidence type="ECO:0000313" key="3">
    <source>
        <dbReference type="Proteomes" id="UP001596039"/>
    </source>
</evidence>
<dbReference type="EMBL" id="JBHSMG010000001">
    <property type="protein sequence ID" value="MFC5500746.1"/>
    <property type="molecule type" value="Genomic_DNA"/>
</dbReference>
<dbReference type="PANTHER" id="PTHR43649:SF14">
    <property type="entry name" value="BLR3389 PROTEIN"/>
    <property type="match status" value="1"/>
</dbReference>
<dbReference type="PROSITE" id="PS51257">
    <property type="entry name" value="PROKAR_LIPOPROTEIN"/>
    <property type="match status" value="1"/>
</dbReference>
<dbReference type="InterPro" id="IPR006059">
    <property type="entry name" value="SBP"/>
</dbReference>
<dbReference type="Proteomes" id="UP001596039">
    <property type="component" value="Unassembled WGS sequence"/>
</dbReference>
<organism evidence="2 3">
    <name type="scientific">Lysinimonas soli</name>
    <dbReference type="NCBI Taxonomy" id="1074233"/>
    <lineage>
        <taxon>Bacteria</taxon>
        <taxon>Bacillati</taxon>
        <taxon>Actinomycetota</taxon>
        <taxon>Actinomycetes</taxon>
        <taxon>Micrococcales</taxon>
        <taxon>Microbacteriaceae</taxon>
        <taxon>Lysinimonas</taxon>
    </lineage>
</organism>
<dbReference type="PANTHER" id="PTHR43649">
    <property type="entry name" value="ARABINOSE-BINDING PROTEIN-RELATED"/>
    <property type="match status" value="1"/>
</dbReference>
<dbReference type="Pfam" id="PF01547">
    <property type="entry name" value="SBP_bac_1"/>
    <property type="match status" value="1"/>
</dbReference>
<accession>A0ABW0NJH8</accession>
<evidence type="ECO:0000256" key="1">
    <source>
        <dbReference type="SAM" id="SignalP"/>
    </source>
</evidence>
<dbReference type="Gene3D" id="3.40.190.10">
    <property type="entry name" value="Periplasmic binding protein-like II"/>
    <property type="match status" value="1"/>
</dbReference>
<gene>
    <name evidence="2" type="ORF">ACFPJ4_00675</name>
</gene>
<evidence type="ECO:0000313" key="2">
    <source>
        <dbReference type="EMBL" id="MFC5500746.1"/>
    </source>
</evidence>
<keyword evidence="3" id="KW-1185">Reference proteome</keyword>
<sequence>MRSRFIATGAALVAAALVLAGCSTGGSSTGSAVNTKPDGKGQTLTLWDYEGDTSAMGIAWKAAIAEFEKETGAKVKFEAKSFEQIQSTASQVLNSNSAPDIMEYNKGNATAGLLSSEGLLTNLDAAVKAYGWDKDLSSSLQTTAKYNAKGVMGSGNFYGIPNYGEFVMTYYNKDMFDKYGVKVPTSFSEFEDALATFKKAGITPLGESAVEYPLGQLWYQLALSHADRTWVTNYQTYAGKVDFHDSDFTFATQTLKSWVDKGYISKDATGMKAQDVGDAFQAGTYPMFYSGSWWYGTFTAGIKNFQWGTFLFPGSKMSPGSSGNLWVVPSKSKNKDLAYKFIDITMSKKIQNLMGNNGGIPVAADDSAITDAKSKELIANFNTLTARDGLAFYPDWPTPSFYDQINTALQKLVNGSETPSAVLDELGGEYATGVKSITG</sequence>
<dbReference type="SUPFAM" id="SSF53850">
    <property type="entry name" value="Periplasmic binding protein-like II"/>
    <property type="match status" value="1"/>
</dbReference>
<comment type="caution">
    <text evidence="2">The sequence shown here is derived from an EMBL/GenBank/DDBJ whole genome shotgun (WGS) entry which is preliminary data.</text>
</comment>
<feature type="chain" id="PRO_5045259995" evidence="1">
    <location>
        <begin position="21"/>
        <end position="439"/>
    </location>
</feature>